<name>A0A6A1Q7Q7_BALPH</name>
<protein>
    <submittedName>
        <fullName evidence="1">Uncharacterized protein</fullName>
    </submittedName>
</protein>
<accession>A0A6A1Q7Q7</accession>
<dbReference type="Proteomes" id="UP000437017">
    <property type="component" value="Unassembled WGS sequence"/>
</dbReference>
<dbReference type="AlphaFoldDB" id="A0A6A1Q7Q7"/>
<evidence type="ECO:0000313" key="2">
    <source>
        <dbReference type="Proteomes" id="UP000437017"/>
    </source>
</evidence>
<gene>
    <name evidence="1" type="ORF">E2I00_002271</name>
</gene>
<reference evidence="1 2" key="1">
    <citation type="journal article" date="2019" name="PLoS ONE">
        <title>Genomic analyses reveal an absence of contemporary introgressive admixture between fin whales and blue whales, despite known hybrids.</title>
        <authorList>
            <person name="Westbury M.V."/>
            <person name="Petersen B."/>
            <person name="Lorenzen E.D."/>
        </authorList>
    </citation>
    <scope>NUCLEOTIDE SEQUENCE [LARGE SCALE GENOMIC DNA]</scope>
    <source>
        <strain evidence="1">FinWhale-01</strain>
    </source>
</reference>
<sequence>MAPKQKKQLLLDKKAAVPWMTPAPSQKAAFIVA</sequence>
<comment type="caution">
    <text evidence="1">The sequence shown here is derived from an EMBL/GenBank/DDBJ whole genome shotgun (WGS) entry which is preliminary data.</text>
</comment>
<keyword evidence="2" id="KW-1185">Reference proteome</keyword>
<organism evidence="1 2">
    <name type="scientific">Balaenoptera physalus</name>
    <name type="common">Fin whale</name>
    <name type="synonym">Balaena physalus</name>
    <dbReference type="NCBI Taxonomy" id="9770"/>
    <lineage>
        <taxon>Eukaryota</taxon>
        <taxon>Metazoa</taxon>
        <taxon>Chordata</taxon>
        <taxon>Craniata</taxon>
        <taxon>Vertebrata</taxon>
        <taxon>Euteleostomi</taxon>
        <taxon>Mammalia</taxon>
        <taxon>Eutheria</taxon>
        <taxon>Laurasiatheria</taxon>
        <taxon>Artiodactyla</taxon>
        <taxon>Whippomorpha</taxon>
        <taxon>Cetacea</taxon>
        <taxon>Mysticeti</taxon>
        <taxon>Balaenopteridae</taxon>
        <taxon>Balaenoptera</taxon>
    </lineage>
</organism>
<evidence type="ECO:0000313" key="1">
    <source>
        <dbReference type="EMBL" id="KAB0403354.1"/>
    </source>
</evidence>
<dbReference type="EMBL" id="SGJD01000820">
    <property type="protein sequence ID" value="KAB0403354.1"/>
    <property type="molecule type" value="Genomic_DNA"/>
</dbReference>
<proteinExistence type="predicted"/>